<protein>
    <submittedName>
        <fullName evidence="2">Sugar-specific transcriptional regulator TrmB</fullName>
    </submittedName>
</protein>
<dbReference type="Proteomes" id="UP000199079">
    <property type="component" value="Unassembled WGS sequence"/>
</dbReference>
<evidence type="ECO:0000259" key="1">
    <source>
        <dbReference type="Pfam" id="PF01978"/>
    </source>
</evidence>
<dbReference type="InterPro" id="IPR036388">
    <property type="entry name" value="WH-like_DNA-bd_sf"/>
</dbReference>
<dbReference type="AlphaFoldDB" id="A0A1H3JV35"/>
<name>A0A1H3JV35_9EURY</name>
<evidence type="ECO:0000313" key="3">
    <source>
        <dbReference type="Proteomes" id="UP000199079"/>
    </source>
</evidence>
<dbReference type="Pfam" id="PF01978">
    <property type="entry name" value="TrmB"/>
    <property type="match status" value="1"/>
</dbReference>
<dbReference type="InterPro" id="IPR002831">
    <property type="entry name" value="Tscrpt_reg_TrmB_N"/>
</dbReference>
<dbReference type="PANTHER" id="PTHR34293">
    <property type="entry name" value="HTH-TYPE TRANSCRIPTIONAL REGULATOR TRMBL2"/>
    <property type="match status" value="1"/>
</dbReference>
<organism evidence="2 3">
    <name type="scientific">Halopenitus persicus</name>
    <dbReference type="NCBI Taxonomy" id="1048396"/>
    <lineage>
        <taxon>Archaea</taxon>
        <taxon>Methanobacteriati</taxon>
        <taxon>Methanobacteriota</taxon>
        <taxon>Stenosarchaea group</taxon>
        <taxon>Halobacteria</taxon>
        <taxon>Halobacteriales</taxon>
        <taxon>Haloferacaceae</taxon>
        <taxon>Halopenitus</taxon>
    </lineage>
</organism>
<dbReference type="EMBL" id="FNPC01000005">
    <property type="protein sequence ID" value="SDY43806.1"/>
    <property type="molecule type" value="Genomic_DNA"/>
</dbReference>
<dbReference type="RefSeq" id="WP_039401492.1">
    <property type="nucleotide sequence ID" value="NZ_FNPC01000005.1"/>
</dbReference>
<dbReference type="InterPro" id="IPR051797">
    <property type="entry name" value="TrmB-like"/>
</dbReference>
<evidence type="ECO:0000313" key="2">
    <source>
        <dbReference type="EMBL" id="SDY43806.1"/>
    </source>
</evidence>
<accession>A0A1H3JV35</accession>
<dbReference type="PANTHER" id="PTHR34293:SF1">
    <property type="entry name" value="HTH-TYPE TRANSCRIPTIONAL REGULATOR TRMBL2"/>
    <property type="match status" value="1"/>
</dbReference>
<dbReference type="Gene3D" id="1.10.10.10">
    <property type="entry name" value="Winged helix-like DNA-binding domain superfamily/Winged helix DNA-binding domain"/>
    <property type="match status" value="1"/>
</dbReference>
<feature type="domain" description="Transcription regulator TrmB N-terminal" evidence="1">
    <location>
        <begin position="14"/>
        <end position="81"/>
    </location>
</feature>
<proteinExistence type="predicted"/>
<reference evidence="3" key="1">
    <citation type="submission" date="2016-10" db="EMBL/GenBank/DDBJ databases">
        <authorList>
            <person name="Varghese N."/>
            <person name="Submissions S."/>
        </authorList>
    </citation>
    <scope>NUCLEOTIDE SEQUENCE [LARGE SCALE GENOMIC DNA]</scope>
    <source>
        <strain evidence="3">DC30,IBRC 10041,KCTC 4046</strain>
    </source>
</reference>
<dbReference type="GeneID" id="43837595"/>
<dbReference type="InterPro" id="IPR036390">
    <property type="entry name" value="WH_DNA-bd_sf"/>
</dbReference>
<dbReference type="OrthoDB" id="30795at2157"/>
<sequence>MTASETIEEAIEVLQQLGLKEYEARCFVGLSRVETGTAKRLSELTKVPRTRVYDAVRVLEAQGLVEIHHSNPQRYRAVSLEEATTTLRDQYDARVERLHDVLDTVETVEEDEEEPVQQVWSLSGNDGIETRTEKLIETATEEVVLVIGDESLLTEGLVAVLNGIEDDVELLVGALTESLQDRIQGAVPDATTFISGLEWLHGAGTTEDEAAIGRLLLVDRSTILVSSIIPGTKEEQAIFGEGFGNGLVVIARRLMAQGLLTARDPAA</sequence>
<dbReference type="SUPFAM" id="SSF46785">
    <property type="entry name" value="Winged helix' DNA-binding domain"/>
    <property type="match status" value="1"/>
</dbReference>
<keyword evidence="3" id="KW-1185">Reference proteome</keyword>
<gene>
    <name evidence="2" type="ORF">SAMN05216564_105153</name>
</gene>